<dbReference type="RefSeq" id="WP_063915972.1">
    <property type="nucleotide sequence ID" value="NZ_JAAXOT010000006.1"/>
</dbReference>
<dbReference type="InterPro" id="IPR013094">
    <property type="entry name" value="AB_hydrolase_3"/>
</dbReference>
<dbReference type="InterPro" id="IPR029058">
    <property type="entry name" value="AB_hydrolase_fold"/>
</dbReference>
<evidence type="ECO:0000313" key="5">
    <source>
        <dbReference type="Proteomes" id="UP000570678"/>
    </source>
</evidence>
<organism evidence="4 5">
    <name type="scientific">Nocardia flavorosea</name>
    <dbReference type="NCBI Taxonomy" id="53429"/>
    <lineage>
        <taxon>Bacteria</taxon>
        <taxon>Bacillati</taxon>
        <taxon>Actinomycetota</taxon>
        <taxon>Actinomycetes</taxon>
        <taxon>Mycobacteriales</taxon>
        <taxon>Nocardiaceae</taxon>
        <taxon>Nocardia</taxon>
    </lineage>
</organism>
<evidence type="ECO:0000259" key="3">
    <source>
        <dbReference type="Pfam" id="PF07859"/>
    </source>
</evidence>
<evidence type="ECO:0000313" key="4">
    <source>
        <dbReference type="EMBL" id="NKY57170.1"/>
    </source>
</evidence>
<dbReference type="PANTHER" id="PTHR48081">
    <property type="entry name" value="AB HYDROLASE SUPERFAMILY PROTEIN C4A8.06C"/>
    <property type="match status" value="1"/>
</dbReference>
<comment type="caution">
    <text evidence="4">The sequence shown here is derived from an EMBL/GenBank/DDBJ whole genome shotgun (WGS) entry which is preliminary data.</text>
</comment>
<name>A0A846YHH4_9NOCA</name>
<dbReference type="EMBL" id="JAAXOT010000006">
    <property type="protein sequence ID" value="NKY57170.1"/>
    <property type="molecule type" value="Genomic_DNA"/>
</dbReference>
<dbReference type="Proteomes" id="UP000570678">
    <property type="component" value="Unassembled WGS sequence"/>
</dbReference>
<evidence type="ECO:0000256" key="2">
    <source>
        <dbReference type="SAM" id="MobiDB-lite"/>
    </source>
</evidence>
<protein>
    <submittedName>
        <fullName evidence="4">Alpha/beta hydrolase</fullName>
    </submittedName>
</protein>
<reference evidence="4 5" key="1">
    <citation type="submission" date="2020-04" db="EMBL/GenBank/DDBJ databases">
        <title>MicrobeNet Type strains.</title>
        <authorList>
            <person name="Nicholson A.C."/>
        </authorList>
    </citation>
    <scope>NUCLEOTIDE SEQUENCE [LARGE SCALE GENOMIC DNA]</scope>
    <source>
        <strain evidence="4 5">JCM 3332</strain>
    </source>
</reference>
<keyword evidence="5" id="KW-1185">Reference proteome</keyword>
<dbReference type="PANTHER" id="PTHR48081:SF8">
    <property type="entry name" value="ALPHA_BETA HYDROLASE FOLD-3 DOMAIN-CONTAINING PROTEIN-RELATED"/>
    <property type="match status" value="1"/>
</dbReference>
<feature type="domain" description="Alpha/beta hydrolase fold-3" evidence="3">
    <location>
        <begin position="78"/>
        <end position="278"/>
    </location>
</feature>
<feature type="region of interest" description="Disordered" evidence="2">
    <location>
        <begin position="299"/>
        <end position="319"/>
    </location>
</feature>
<accession>A0A846YHH4</accession>
<dbReference type="SUPFAM" id="SSF53474">
    <property type="entry name" value="alpha/beta-Hydrolases"/>
    <property type="match status" value="1"/>
</dbReference>
<sequence length="319" mass="35405">MISWQARALFARMWLRRNKRFYADPAAMRNGLPRHQEPKRSRPPRRIAAKFHVTCQEVGGRPVYTLTPPGGPSSPWHIFHMHGGGFVESPEPHHWRFAGRIVARTGCTYTLPMYPLAPENDHRTIVPMIERAYDRVSRETAPGDCIVFGDSAGGTLALTLARHLYERGEPQPRALALFSPWIDLATDDPLSLTIDDRDPELGVSGLKQAGRWYAADRALDDPHISPAFADLTGLAPTVVFIGHRDILLPDARRVAELGDAAGVPVELHEYPGMMHNWIMKKIPEARQATGELLQFLRTAPTALPANSEGGTGNDRADNP</sequence>
<gene>
    <name evidence="4" type="ORF">HGA15_13585</name>
</gene>
<evidence type="ECO:0000256" key="1">
    <source>
        <dbReference type="ARBA" id="ARBA00022801"/>
    </source>
</evidence>
<dbReference type="Gene3D" id="3.40.50.1820">
    <property type="entry name" value="alpha/beta hydrolase"/>
    <property type="match status" value="1"/>
</dbReference>
<dbReference type="AlphaFoldDB" id="A0A846YHH4"/>
<dbReference type="InterPro" id="IPR050300">
    <property type="entry name" value="GDXG_lipolytic_enzyme"/>
</dbReference>
<keyword evidence="1 4" id="KW-0378">Hydrolase</keyword>
<proteinExistence type="predicted"/>
<dbReference type="Pfam" id="PF07859">
    <property type="entry name" value="Abhydrolase_3"/>
    <property type="match status" value="1"/>
</dbReference>
<dbReference type="GO" id="GO:0016787">
    <property type="term" value="F:hydrolase activity"/>
    <property type="evidence" value="ECO:0007669"/>
    <property type="project" value="UniProtKB-KW"/>
</dbReference>